<evidence type="ECO:0000313" key="1">
    <source>
        <dbReference type="EMBL" id="CAB4996302.1"/>
    </source>
</evidence>
<accession>A0A6J7P095</accession>
<sequence>MSSTPRWPWLALALELLIDYRLPILIRNATVSYLNSGRNQQIESLHAMLISSGDSVGSLEIGAHHGYNAHAHREQCKSAAHLRI</sequence>
<name>A0A6J7P095_9ZZZZ</name>
<dbReference type="EMBL" id="CAFBPA010000017">
    <property type="protein sequence ID" value="CAB4996302.1"/>
    <property type="molecule type" value="Genomic_DNA"/>
</dbReference>
<proteinExistence type="predicted"/>
<organism evidence="1">
    <name type="scientific">freshwater metagenome</name>
    <dbReference type="NCBI Taxonomy" id="449393"/>
    <lineage>
        <taxon>unclassified sequences</taxon>
        <taxon>metagenomes</taxon>
        <taxon>ecological metagenomes</taxon>
    </lineage>
</organism>
<dbReference type="AlphaFoldDB" id="A0A6J7P095"/>
<gene>
    <name evidence="1" type="ORF">UFOPK4043_00216</name>
</gene>
<protein>
    <submittedName>
        <fullName evidence="1">Unannotated protein</fullName>
    </submittedName>
</protein>
<reference evidence="1" key="1">
    <citation type="submission" date="2020-05" db="EMBL/GenBank/DDBJ databases">
        <authorList>
            <person name="Chiriac C."/>
            <person name="Salcher M."/>
            <person name="Ghai R."/>
            <person name="Kavagutti S V."/>
        </authorList>
    </citation>
    <scope>NUCLEOTIDE SEQUENCE</scope>
</reference>